<evidence type="ECO:0000256" key="9">
    <source>
        <dbReference type="ARBA" id="ARBA00022597"/>
    </source>
</evidence>
<dbReference type="Gene3D" id="3.40.50.2300">
    <property type="match status" value="1"/>
</dbReference>
<keyword evidence="12 17" id="KW-0812">Transmembrane</keyword>
<keyword evidence="6" id="KW-0813">Transport</keyword>
<keyword evidence="15 17" id="KW-0472">Membrane</keyword>
<evidence type="ECO:0000313" key="20">
    <source>
        <dbReference type="EMBL" id="ANX13758.1"/>
    </source>
</evidence>
<accession>A0A1B1Z8F9</accession>
<keyword evidence="11" id="KW-0598">Phosphotransferase system</keyword>
<evidence type="ECO:0000256" key="7">
    <source>
        <dbReference type="ARBA" id="ARBA00022475"/>
    </source>
</evidence>
<dbReference type="InterPro" id="IPR050893">
    <property type="entry name" value="Sugar_PTS"/>
</dbReference>
<evidence type="ECO:0000313" key="21">
    <source>
        <dbReference type="Proteomes" id="UP000077412"/>
    </source>
</evidence>
<keyword evidence="14 17" id="KW-1133">Transmembrane helix</keyword>
<dbReference type="InterPro" id="IPR013014">
    <property type="entry name" value="PTS_EIIC_2"/>
</dbReference>
<dbReference type="OrthoDB" id="9814222at2"/>
<evidence type="ECO:0000256" key="11">
    <source>
        <dbReference type="ARBA" id="ARBA00022683"/>
    </source>
</evidence>
<evidence type="ECO:0000256" key="15">
    <source>
        <dbReference type="ARBA" id="ARBA00023136"/>
    </source>
</evidence>
<dbReference type="GO" id="GO:0090563">
    <property type="term" value="F:protein-phosphocysteine-sugar phosphotransferase activity"/>
    <property type="evidence" value="ECO:0007669"/>
    <property type="project" value="TreeGrafter"/>
</dbReference>
<proteinExistence type="predicted"/>
<dbReference type="InterPro" id="IPR036095">
    <property type="entry name" value="PTS_EIIB-like_sf"/>
</dbReference>
<keyword evidence="21" id="KW-1185">Reference proteome</keyword>
<dbReference type="GO" id="GO:0005886">
    <property type="term" value="C:plasma membrane"/>
    <property type="evidence" value="ECO:0007669"/>
    <property type="project" value="UniProtKB-SubCell"/>
</dbReference>
<dbReference type="GO" id="GO:0022872">
    <property type="term" value="F:protein-N(PI)-phosphohistidine-mannitol phosphotransferase system transmembrane transporter activity"/>
    <property type="evidence" value="ECO:0007669"/>
    <property type="project" value="InterPro"/>
</dbReference>
<dbReference type="InterPro" id="IPR013011">
    <property type="entry name" value="PTS_EIIB_2"/>
</dbReference>
<comment type="function">
    <text evidence="2">The phosphoenolpyruvate-dependent sugar phosphotransferase system (sugar PTS), a major carbohydrate active transport system, catalyzes the phosphorylation of incoming sugar substrates concomitantly with their translocation across the cell membrane. The enzyme II CmtAB PTS system is involved in D-mannitol transport.</text>
</comment>
<evidence type="ECO:0000256" key="1">
    <source>
        <dbReference type="ARBA" id="ARBA00001655"/>
    </source>
</evidence>
<feature type="transmembrane region" description="Helical" evidence="17">
    <location>
        <begin position="122"/>
        <end position="143"/>
    </location>
</feature>
<dbReference type="GO" id="GO:0016301">
    <property type="term" value="F:kinase activity"/>
    <property type="evidence" value="ECO:0007669"/>
    <property type="project" value="UniProtKB-KW"/>
</dbReference>
<dbReference type="Pfam" id="PF02378">
    <property type="entry name" value="PTS_EIIC"/>
    <property type="match status" value="1"/>
</dbReference>
<dbReference type="Proteomes" id="UP000077412">
    <property type="component" value="Chromosome"/>
</dbReference>
<dbReference type="InterPro" id="IPR003501">
    <property type="entry name" value="PTS_EIIB_2/3"/>
</dbReference>
<dbReference type="GO" id="GO:0009401">
    <property type="term" value="P:phosphoenolpyruvate-dependent sugar phosphotransferase system"/>
    <property type="evidence" value="ECO:0007669"/>
    <property type="project" value="UniProtKB-KW"/>
</dbReference>
<comment type="catalytic activity">
    <reaction evidence="1">
        <text>D-mannitol(out) + N(pros)-phospho-L-histidyl-[protein] = D-mannitol 1-phosphate(in) + L-histidyl-[protein]</text>
        <dbReference type="Rhea" id="RHEA:33363"/>
        <dbReference type="Rhea" id="RHEA-COMP:9745"/>
        <dbReference type="Rhea" id="RHEA-COMP:9746"/>
        <dbReference type="ChEBI" id="CHEBI:16899"/>
        <dbReference type="ChEBI" id="CHEBI:29979"/>
        <dbReference type="ChEBI" id="CHEBI:61381"/>
        <dbReference type="ChEBI" id="CHEBI:64837"/>
        <dbReference type="EC" id="2.7.1.197"/>
    </reaction>
</comment>
<feature type="transmembrane region" description="Helical" evidence="17">
    <location>
        <begin position="155"/>
        <end position="174"/>
    </location>
</feature>
<dbReference type="EC" id="2.7.1.197" evidence="4"/>
<feature type="transmembrane region" description="Helical" evidence="17">
    <location>
        <begin position="282"/>
        <end position="299"/>
    </location>
</feature>
<dbReference type="PANTHER" id="PTHR30181">
    <property type="entry name" value="MANNITOL PERMEASE IIC COMPONENT"/>
    <property type="match status" value="1"/>
</dbReference>
<evidence type="ECO:0000256" key="2">
    <source>
        <dbReference type="ARBA" id="ARBA00002434"/>
    </source>
</evidence>
<keyword evidence="8" id="KW-0597">Phosphoprotein</keyword>
<dbReference type="PROSITE" id="PS51099">
    <property type="entry name" value="PTS_EIIB_TYPE_2"/>
    <property type="match status" value="1"/>
</dbReference>
<protein>
    <recommendedName>
        <fullName evidence="5">PTS system mannitol-specific EIICB component</fullName>
        <ecNumber evidence="4">2.7.1.197</ecNumber>
    </recommendedName>
    <alternativeName>
        <fullName evidence="16">EIICB-Mtl</fullName>
    </alternativeName>
</protein>
<feature type="transmembrane region" description="Helical" evidence="17">
    <location>
        <begin position="77"/>
        <end position="102"/>
    </location>
</feature>
<dbReference type="PANTHER" id="PTHR30181:SF3">
    <property type="entry name" value="MULTIPHOSPHORYL TRANSFER PROTEIN"/>
    <property type="match status" value="1"/>
</dbReference>
<feature type="transmembrane region" description="Helical" evidence="17">
    <location>
        <begin position="12"/>
        <end position="35"/>
    </location>
</feature>
<evidence type="ECO:0000256" key="5">
    <source>
        <dbReference type="ARBA" id="ARBA00021825"/>
    </source>
</evidence>
<evidence type="ECO:0000259" key="19">
    <source>
        <dbReference type="PROSITE" id="PS51104"/>
    </source>
</evidence>
<evidence type="ECO:0000256" key="10">
    <source>
        <dbReference type="ARBA" id="ARBA00022679"/>
    </source>
</evidence>
<dbReference type="CDD" id="cd05567">
    <property type="entry name" value="PTS_IIB_mannitol"/>
    <property type="match status" value="1"/>
</dbReference>
<feature type="transmembrane region" description="Helical" evidence="17">
    <location>
        <begin position="47"/>
        <end position="65"/>
    </location>
</feature>
<sequence length="472" mass="51709">MRKFAQLLSAMVYQNIAVIIAAGIIRELFGVYSWLYNDRILLLVNPIYSTLLPVLIGYTGGKILGGQRGGVVASISTYGLTLASSTPAILGAMIVGPLTGWLVGKVDQTVKKKMPVAGYELLIGNVFAAFIAVILTIISFLYVGQIFSAGVKWALSYLEIVIHAGWLPLTSILIEPAKVLFFNNFINYGVLGPIGIQQAKELGKSIFFLLEANPGPGLGVLLAYWLKTKAEQKKGAKLAIFIHFFGGIHEVYFPYVLLRPLLLIPLILGGMAGVYTFQQFNVGLVSMASPGSIFLFIGLGPKQDMLFIVIGFLISALVSFLGSMLILKKHTLSPTAAETRNNINNFYLFQKNESPKSDEIYTAVESEEELNVQANRSVFNKIKNIVFVCEAGLGSSAMGAAMLKKKLEKENLEIEVDNSSLREVPDSADLIICNKKLYTEVRKVAPGKACYPLQSFTDIKEYEELIDKLRGL</sequence>
<reference evidence="20 21" key="1">
    <citation type="submission" date="2016-08" db="EMBL/GenBank/DDBJ databases">
        <title>Complete genome sequence of Fictibacillus arsenicus G25-54, a strain with toxicity to nematodes and a potential arsenic-resistance activity.</title>
        <authorList>
            <person name="Zheng Z."/>
        </authorList>
    </citation>
    <scope>NUCLEOTIDE SEQUENCE [LARGE SCALE GENOMIC DNA]</scope>
    <source>
        <strain evidence="20 21">G25-54</strain>
    </source>
</reference>
<evidence type="ECO:0000256" key="17">
    <source>
        <dbReference type="SAM" id="Phobius"/>
    </source>
</evidence>
<dbReference type="SUPFAM" id="SSF52794">
    <property type="entry name" value="PTS system IIB component-like"/>
    <property type="match status" value="1"/>
</dbReference>
<evidence type="ECO:0000256" key="16">
    <source>
        <dbReference type="ARBA" id="ARBA00033349"/>
    </source>
</evidence>
<evidence type="ECO:0000259" key="18">
    <source>
        <dbReference type="PROSITE" id="PS51099"/>
    </source>
</evidence>
<keyword evidence="7" id="KW-1003">Cell membrane</keyword>
<evidence type="ECO:0000256" key="4">
    <source>
        <dbReference type="ARBA" id="ARBA00011909"/>
    </source>
</evidence>
<organism evidence="20 21">
    <name type="scientific">Fictibacillus arsenicus</name>
    <dbReference type="NCBI Taxonomy" id="255247"/>
    <lineage>
        <taxon>Bacteria</taxon>
        <taxon>Bacillati</taxon>
        <taxon>Bacillota</taxon>
        <taxon>Bacilli</taxon>
        <taxon>Bacillales</taxon>
        <taxon>Fictibacillaceae</taxon>
        <taxon>Fictibacillus</taxon>
    </lineage>
</organism>
<evidence type="ECO:0000256" key="8">
    <source>
        <dbReference type="ARBA" id="ARBA00022553"/>
    </source>
</evidence>
<keyword evidence="10" id="KW-0808">Transferase</keyword>
<feature type="transmembrane region" description="Helical" evidence="17">
    <location>
        <begin position="305"/>
        <end position="327"/>
    </location>
</feature>
<comment type="subcellular location">
    <subcellularLocation>
        <location evidence="3">Cell membrane</location>
        <topology evidence="3">Multi-pass membrane protein</topology>
    </subcellularLocation>
</comment>
<feature type="domain" description="PTS EIIC type-2" evidence="19">
    <location>
        <begin position="4"/>
        <end position="336"/>
    </location>
</feature>
<evidence type="ECO:0000256" key="3">
    <source>
        <dbReference type="ARBA" id="ARBA00004651"/>
    </source>
</evidence>
<dbReference type="EMBL" id="CP016761">
    <property type="protein sequence ID" value="ANX13758.1"/>
    <property type="molecule type" value="Genomic_DNA"/>
</dbReference>
<name>A0A1B1Z8F9_9BACL</name>
<dbReference type="KEGG" id="far:ABE41_017245"/>
<dbReference type="AlphaFoldDB" id="A0A1B1Z8F9"/>
<gene>
    <name evidence="20" type="ORF">ABE41_017245</name>
</gene>
<evidence type="ECO:0000256" key="12">
    <source>
        <dbReference type="ARBA" id="ARBA00022692"/>
    </source>
</evidence>
<dbReference type="STRING" id="255247.ABE41_017245"/>
<keyword evidence="13" id="KW-0418">Kinase</keyword>
<dbReference type="PROSITE" id="PS51104">
    <property type="entry name" value="PTS_EIIC_TYPE_2"/>
    <property type="match status" value="1"/>
</dbReference>
<feature type="transmembrane region" description="Helical" evidence="17">
    <location>
        <begin position="261"/>
        <end position="277"/>
    </location>
</feature>
<feature type="domain" description="PTS EIIB type-2" evidence="18">
    <location>
        <begin position="383"/>
        <end position="472"/>
    </location>
</feature>
<evidence type="ECO:0000256" key="6">
    <source>
        <dbReference type="ARBA" id="ARBA00022448"/>
    </source>
</evidence>
<evidence type="ECO:0000256" key="14">
    <source>
        <dbReference type="ARBA" id="ARBA00022989"/>
    </source>
</evidence>
<evidence type="ECO:0000256" key="13">
    <source>
        <dbReference type="ARBA" id="ARBA00022777"/>
    </source>
</evidence>
<keyword evidence="9" id="KW-0762">Sugar transport</keyword>
<dbReference type="InterPro" id="IPR029503">
    <property type="entry name" value="PTS_EIIB_mannitol"/>
</dbReference>
<dbReference type="InterPro" id="IPR003352">
    <property type="entry name" value="PTS_EIIC"/>
</dbReference>
<dbReference type="RefSeq" id="WP_066293035.1">
    <property type="nucleotide sequence ID" value="NZ_CP016761.1"/>
</dbReference>
<dbReference type="Pfam" id="PF02302">
    <property type="entry name" value="PTS_IIB"/>
    <property type="match status" value="1"/>
</dbReference>